<reference evidence="11 12" key="1">
    <citation type="journal article" date="2024" name="BMC Genomics">
        <title>De novo assembly and annotation of Popillia japonica's genome with initial clues to its potential as an invasive pest.</title>
        <authorList>
            <person name="Cucini C."/>
            <person name="Boschi S."/>
            <person name="Funari R."/>
            <person name="Cardaioli E."/>
            <person name="Iannotti N."/>
            <person name="Marturano G."/>
            <person name="Paoli F."/>
            <person name="Bruttini M."/>
            <person name="Carapelli A."/>
            <person name="Frati F."/>
            <person name="Nardi F."/>
        </authorList>
    </citation>
    <scope>NUCLEOTIDE SEQUENCE [LARGE SCALE GENOMIC DNA]</scope>
    <source>
        <strain evidence="11">DMR45628</strain>
    </source>
</reference>
<keyword evidence="9 10" id="KW-0472">Membrane</keyword>
<dbReference type="GO" id="GO:0005789">
    <property type="term" value="C:endoplasmic reticulum membrane"/>
    <property type="evidence" value="ECO:0007669"/>
    <property type="project" value="UniProtKB-SubCell"/>
</dbReference>
<evidence type="ECO:0000256" key="5">
    <source>
        <dbReference type="ARBA" id="ARBA00022824"/>
    </source>
</evidence>
<keyword evidence="8 10" id="KW-0443">Lipid metabolism</keyword>
<keyword evidence="3 10" id="KW-0813">Transport</keyword>
<keyword evidence="7 10" id="KW-0445">Lipid transport</keyword>
<evidence type="ECO:0000256" key="6">
    <source>
        <dbReference type="ARBA" id="ARBA00022989"/>
    </source>
</evidence>
<dbReference type="GO" id="GO:0016125">
    <property type="term" value="P:sterol metabolic process"/>
    <property type="evidence" value="ECO:0007669"/>
    <property type="project" value="UniProtKB-UniRule"/>
</dbReference>
<dbReference type="EMBL" id="JASPKY010000216">
    <property type="protein sequence ID" value="KAK9719780.1"/>
    <property type="molecule type" value="Genomic_DNA"/>
</dbReference>
<evidence type="ECO:0000256" key="4">
    <source>
        <dbReference type="ARBA" id="ARBA00022692"/>
    </source>
</evidence>
<dbReference type="GO" id="GO:0032366">
    <property type="term" value="P:intracellular sterol transport"/>
    <property type="evidence" value="ECO:0007669"/>
    <property type="project" value="UniProtKB-UniRule"/>
</dbReference>
<keyword evidence="5 10" id="KW-0256">Endoplasmic reticulum</keyword>
<evidence type="ECO:0000256" key="3">
    <source>
        <dbReference type="ARBA" id="ARBA00022448"/>
    </source>
</evidence>
<evidence type="ECO:0000256" key="9">
    <source>
        <dbReference type="ARBA" id="ARBA00023136"/>
    </source>
</evidence>
<dbReference type="Pfam" id="PF04161">
    <property type="entry name" value="Arv1"/>
    <property type="match status" value="1"/>
</dbReference>
<comment type="function">
    <text evidence="10">Mediator of sterol homeostasis involved in sterol uptake, trafficking and distribution into membranes.</text>
</comment>
<proteinExistence type="inferred from homology"/>
<keyword evidence="4 10" id="KW-0812">Transmembrane</keyword>
<gene>
    <name evidence="11" type="ORF">QE152_g22456</name>
</gene>
<accession>A0AAW1KKS0</accession>
<feature type="transmembrane region" description="Helical" evidence="10">
    <location>
        <begin position="123"/>
        <end position="146"/>
    </location>
</feature>
<keyword evidence="6 10" id="KW-1133">Transmembrane helix</keyword>
<comment type="subcellular location">
    <subcellularLocation>
        <location evidence="1 10">Endoplasmic reticulum membrane</location>
        <topology evidence="1 10">Multi-pass membrane protein</topology>
    </subcellularLocation>
</comment>
<evidence type="ECO:0000256" key="7">
    <source>
        <dbReference type="ARBA" id="ARBA00023055"/>
    </source>
</evidence>
<evidence type="ECO:0000256" key="1">
    <source>
        <dbReference type="ARBA" id="ARBA00004477"/>
    </source>
</evidence>
<dbReference type="PANTHER" id="PTHR14467">
    <property type="entry name" value="ARV1"/>
    <property type="match status" value="1"/>
</dbReference>
<dbReference type="InterPro" id="IPR007290">
    <property type="entry name" value="Arv1"/>
</dbReference>
<dbReference type="AlphaFoldDB" id="A0AAW1KKS0"/>
<feature type="transmembrane region" description="Helical" evidence="10">
    <location>
        <begin position="217"/>
        <end position="236"/>
    </location>
</feature>
<evidence type="ECO:0000256" key="2">
    <source>
        <dbReference type="ARBA" id="ARBA00009187"/>
    </source>
</evidence>
<keyword evidence="12" id="KW-1185">Reference proteome</keyword>
<sequence length="246" mass="28912">MEQISYICTNCGTPVNDLFKEYSPSVLKLTKCLKCMEVADKYVEYDPVIVIIDLVLLRKEAYRHVLYNTQFKFHWKLCIIIHIIEAYYEWILKFPSNSIQNKSLEILDNIKEFTINDLIFYKIYILLFMQTLSFIFVLYILTILYNKAYNMNKPYGKLLLEIWKCRTLSNFGVFLLLPSLIWGSRQMLENSLTFVILFTTLSELFGYGVINNYSKGWSAFVISASHCASVSIHYLLSSYVNSHFYT</sequence>
<protein>
    <recommendedName>
        <fullName evidence="10">Protein ARV</fullName>
    </recommendedName>
</protein>
<dbReference type="GO" id="GO:0097036">
    <property type="term" value="P:regulation of plasma membrane sterol distribution"/>
    <property type="evidence" value="ECO:0007669"/>
    <property type="project" value="UniProtKB-UniRule"/>
</dbReference>
<evidence type="ECO:0000313" key="11">
    <source>
        <dbReference type="EMBL" id="KAK9719780.1"/>
    </source>
</evidence>
<dbReference type="GO" id="GO:0006665">
    <property type="term" value="P:sphingolipid metabolic process"/>
    <property type="evidence" value="ECO:0007669"/>
    <property type="project" value="TreeGrafter"/>
</dbReference>
<dbReference type="GO" id="GO:0032541">
    <property type="term" value="C:cortical endoplasmic reticulum"/>
    <property type="evidence" value="ECO:0007669"/>
    <property type="project" value="TreeGrafter"/>
</dbReference>
<feature type="transmembrane region" description="Helical" evidence="10">
    <location>
        <begin position="191"/>
        <end position="210"/>
    </location>
</feature>
<dbReference type="GO" id="GO:0005794">
    <property type="term" value="C:Golgi apparatus"/>
    <property type="evidence" value="ECO:0007669"/>
    <property type="project" value="TreeGrafter"/>
</dbReference>
<organism evidence="11 12">
    <name type="scientific">Popillia japonica</name>
    <name type="common">Japanese beetle</name>
    <dbReference type="NCBI Taxonomy" id="7064"/>
    <lineage>
        <taxon>Eukaryota</taxon>
        <taxon>Metazoa</taxon>
        <taxon>Ecdysozoa</taxon>
        <taxon>Arthropoda</taxon>
        <taxon>Hexapoda</taxon>
        <taxon>Insecta</taxon>
        <taxon>Pterygota</taxon>
        <taxon>Neoptera</taxon>
        <taxon>Endopterygota</taxon>
        <taxon>Coleoptera</taxon>
        <taxon>Polyphaga</taxon>
        <taxon>Scarabaeiformia</taxon>
        <taxon>Scarabaeidae</taxon>
        <taxon>Rutelinae</taxon>
        <taxon>Popillia</taxon>
    </lineage>
</organism>
<evidence type="ECO:0000256" key="8">
    <source>
        <dbReference type="ARBA" id="ARBA00023098"/>
    </source>
</evidence>
<comment type="similarity">
    <text evidence="2 10">Belongs to the ARV1 family.</text>
</comment>
<name>A0AAW1KKS0_POPJA</name>
<feature type="transmembrane region" description="Helical" evidence="10">
    <location>
        <begin position="167"/>
        <end position="185"/>
    </location>
</feature>
<dbReference type="PANTHER" id="PTHR14467:SF0">
    <property type="entry name" value="PROTEIN ARV1"/>
    <property type="match status" value="1"/>
</dbReference>
<evidence type="ECO:0000256" key="10">
    <source>
        <dbReference type="RuleBase" id="RU368065"/>
    </source>
</evidence>
<comment type="caution">
    <text evidence="11">The sequence shown here is derived from an EMBL/GenBank/DDBJ whole genome shotgun (WGS) entry which is preliminary data.</text>
</comment>
<evidence type="ECO:0000313" key="12">
    <source>
        <dbReference type="Proteomes" id="UP001458880"/>
    </source>
</evidence>
<dbReference type="Proteomes" id="UP001458880">
    <property type="component" value="Unassembled WGS sequence"/>
</dbReference>